<gene>
    <name evidence="2" type="ORF">SAPIO_CDS9434</name>
</gene>
<dbReference type="VEuPathDB" id="FungiDB:SAPIO_CDS9434"/>
<dbReference type="InterPro" id="IPR045518">
    <property type="entry name" value="2EXR"/>
</dbReference>
<accession>A0A084FWT3</accession>
<organism evidence="2 3">
    <name type="scientific">Pseudallescheria apiosperma</name>
    <name type="common">Scedosporium apiospermum</name>
    <dbReference type="NCBI Taxonomy" id="563466"/>
    <lineage>
        <taxon>Eukaryota</taxon>
        <taxon>Fungi</taxon>
        <taxon>Dikarya</taxon>
        <taxon>Ascomycota</taxon>
        <taxon>Pezizomycotina</taxon>
        <taxon>Sordariomycetes</taxon>
        <taxon>Hypocreomycetidae</taxon>
        <taxon>Microascales</taxon>
        <taxon>Microascaceae</taxon>
        <taxon>Scedosporium</taxon>
    </lineage>
</organism>
<dbReference type="Pfam" id="PF20150">
    <property type="entry name" value="2EXR"/>
    <property type="match status" value="1"/>
</dbReference>
<protein>
    <recommendedName>
        <fullName evidence="1">2EXR domain-containing protein</fullName>
    </recommendedName>
</protein>
<dbReference type="EMBL" id="JOWA01000143">
    <property type="protein sequence ID" value="KEZ39545.1"/>
    <property type="molecule type" value="Genomic_DNA"/>
</dbReference>
<dbReference type="OrthoDB" id="62952at2759"/>
<dbReference type="PANTHER" id="PTHR42085:SF8">
    <property type="entry name" value="F-BOX DOMAIN-CONTAINING PROTEIN"/>
    <property type="match status" value="1"/>
</dbReference>
<evidence type="ECO:0000313" key="3">
    <source>
        <dbReference type="Proteomes" id="UP000028545"/>
    </source>
</evidence>
<dbReference type="Proteomes" id="UP000028545">
    <property type="component" value="Unassembled WGS sequence"/>
</dbReference>
<sequence length="237" mass="26669">MQFFSLPTEIRLKIYKELLVSPRPIVFVPAYDLQLPPLVQSDPVCLCPALLRVNKKVYMEAIPFLYSHNHFRFPNIFVPPPPFTDAATIAPIIRQIGSQASLIRNLCISFPKFQSDGQDSDISIRQPDVINLELVRDACTGITTLELLILADDALALDSSPFLATALALLEMHLEAILSLEKVLVNFRAYSVADLAYNFLAEAHRRGWVIMLSSDDEVYIEQDALLNLLREAKEDDV</sequence>
<dbReference type="KEGG" id="sapo:SAPIO_CDS9434"/>
<dbReference type="HOGENOM" id="CLU_077468_0_0_1"/>
<dbReference type="InterPro" id="IPR038883">
    <property type="entry name" value="AN11006-like"/>
</dbReference>
<dbReference type="GeneID" id="27728506"/>
<evidence type="ECO:0000313" key="2">
    <source>
        <dbReference type="EMBL" id="KEZ39545.1"/>
    </source>
</evidence>
<proteinExistence type="predicted"/>
<feature type="domain" description="2EXR" evidence="1">
    <location>
        <begin position="2"/>
        <end position="76"/>
    </location>
</feature>
<dbReference type="OMA" id="SFLNCIG"/>
<evidence type="ECO:0000259" key="1">
    <source>
        <dbReference type="Pfam" id="PF20150"/>
    </source>
</evidence>
<dbReference type="AlphaFoldDB" id="A0A084FWT3"/>
<reference evidence="2 3" key="1">
    <citation type="journal article" date="2014" name="Genome Announc.">
        <title>Draft genome sequence of the pathogenic fungus Scedosporium apiospermum.</title>
        <authorList>
            <person name="Vandeputte P."/>
            <person name="Ghamrawi S."/>
            <person name="Rechenmann M."/>
            <person name="Iltis A."/>
            <person name="Giraud S."/>
            <person name="Fleury M."/>
            <person name="Thornton C."/>
            <person name="Delhaes L."/>
            <person name="Meyer W."/>
            <person name="Papon N."/>
            <person name="Bouchara J.P."/>
        </authorList>
    </citation>
    <scope>NUCLEOTIDE SEQUENCE [LARGE SCALE GENOMIC DNA]</scope>
    <source>
        <strain evidence="2 3">IHEM 14462</strain>
    </source>
</reference>
<dbReference type="PANTHER" id="PTHR42085">
    <property type="entry name" value="F-BOX DOMAIN-CONTAINING PROTEIN"/>
    <property type="match status" value="1"/>
</dbReference>
<dbReference type="RefSeq" id="XP_016639344.1">
    <property type="nucleotide sequence ID" value="XM_016790834.1"/>
</dbReference>
<name>A0A084FWT3_PSEDA</name>
<keyword evidence="3" id="KW-1185">Reference proteome</keyword>
<comment type="caution">
    <text evidence="2">The sequence shown here is derived from an EMBL/GenBank/DDBJ whole genome shotgun (WGS) entry which is preliminary data.</text>
</comment>